<gene>
    <name evidence="7" type="ORF">SAY86_015402</name>
</gene>
<dbReference type="Proteomes" id="UP001346149">
    <property type="component" value="Unassembled WGS sequence"/>
</dbReference>
<dbReference type="PANTHER" id="PTHR31908:SF2">
    <property type="entry name" value="PROTEIN CROWDED NUCLEI 4"/>
    <property type="match status" value="1"/>
</dbReference>
<dbReference type="PANTHER" id="PTHR31908">
    <property type="entry name" value="PROTEIN CROWDED NUCLEI 4"/>
    <property type="match status" value="1"/>
</dbReference>
<evidence type="ECO:0000313" key="7">
    <source>
        <dbReference type="EMBL" id="KAK4767652.1"/>
    </source>
</evidence>
<comment type="similarity">
    <text evidence="4">Belongs to the CRWN family.</text>
</comment>
<reference evidence="7 8" key="1">
    <citation type="journal article" date="2023" name="Hortic Res">
        <title>Pangenome of water caltrop reveals structural variations and asymmetric subgenome divergence after allopolyploidization.</title>
        <authorList>
            <person name="Zhang X."/>
            <person name="Chen Y."/>
            <person name="Wang L."/>
            <person name="Yuan Y."/>
            <person name="Fang M."/>
            <person name="Shi L."/>
            <person name="Lu R."/>
            <person name="Comes H.P."/>
            <person name="Ma Y."/>
            <person name="Chen Y."/>
            <person name="Huang G."/>
            <person name="Zhou Y."/>
            <person name="Zheng Z."/>
            <person name="Qiu Y."/>
        </authorList>
    </citation>
    <scope>NUCLEOTIDE SEQUENCE [LARGE SCALE GENOMIC DNA]</scope>
    <source>
        <strain evidence="7">F231</strain>
    </source>
</reference>
<comment type="caution">
    <text evidence="7">The sequence shown here is derived from an EMBL/GenBank/DDBJ whole genome shotgun (WGS) entry which is preliminary data.</text>
</comment>
<keyword evidence="1 5" id="KW-0175">Coiled coil</keyword>
<protein>
    <submittedName>
        <fullName evidence="7">Uncharacterized protein</fullName>
    </submittedName>
</protein>
<feature type="coiled-coil region" evidence="5">
    <location>
        <begin position="267"/>
        <end position="365"/>
    </location>
</feature>
<dbReference type="EMBL" id="JAXQNO010000022">
    <property type="protein sequence ID" value="KAK4767652.1"/>
    <property type="molecule type" value="Genomic_DNA"/>
</dbReference>
<name>A0AAN7KJU7_TRANT</name>
<sequence length="506" mass="60106">MSEFEAELKLKRKMADKAIEAKQRLWELRELDFHQLEDLLKDKEHEMEIQFKALAERENDISERSNDLSKREKSLVAVEQEIELKHIVLQKEKEQIYQLKRDLERSMDLLEDKKKLVDRAQDKLEAMKTETDELSVLEIKLKEELDRVRAEKLEIMSEADKLKIEKVKFENEWVSIDEKREELRKEAERVAEERIAISMFLKEERGSLRIEKDAIISQYKTDAELLRAEREEFMNKISQERSEWFSRIQQEQAVIFMEIEMQKKELVNCFDKRREELENSLQEKEKAFEQEKKNQLLYINSLKEMAVKEMEHVASEMRRLEVERMEINMDRERREKEWAELNNSIEDLKLQREKLRMQRELLHADREEICSHIEKLKQLEDVKIASEKMAVAAMQQSAISSNLQKISELKFLNQQAIINKHVSHENGVASFPKNEKSHISPGSAHFPWIKKAADLIFKTSSERSPLVYKDESIMSEIDGADMPSKRQSTEFAVHSEWNPEINDTLS</sequence>
<accession>A0AAN7KJU7</accession>
<dbReference type="InterPro" id="IPR040418">
    <property type="entry name" value="CRWN"/>
</dbReference>
<evidence type="ECO:0000256" key="3">
    <source>
        <dbReference type="ARBA" id="ARBA00024186"/>
    </source>
</evidence>
<comment type="subcellular location">
    <subcellularLocation>
        <location evidence="3">Nucleus lamina</location>
    </subcellularLocation>
</comment>
<dbReference type="AlphaFoldDB" id="A0AAN7KJU7"/>
<proteinExistence type="inferred from homology"/>
<evidence type="ECO:0000256" key="2">
    <source>
        <dbReference type="ARBA" id="ARBA00023242"/>
    </source>
</evidence>
<dbReference type="GO" id="GO:0006997">
    <property type="term" value="P:nucleus organization"/>
    <property type="evidence" value="ECO:0007669"/>
    <property type="project" value="InterPro"/>
</dbReference>
<keyword evidence="8" id="KW-1185">Reference proteome</keyword>
<keyword evidence="2" id="KW-0539">Nucleus</keyword>
<evidence type="ECO:0000256" key="1">
    <source>
        <dbReference type="ARBA" id="ARBA00023054"/>
    </source>
</evidence>
<feature type="coiled-coil region" evidence="5">
    <location>
        <begin position="89"/>
        <end position="243"/>
    </location>
</feature>
<evidence type="ECO:0000256" key="5">
    <source>
        <dbReference type="SAM" id="Coils"/>
    </source>
</evidence>
<evidence type="ECO:0000256" key="6">
    <source>
        <dbReference type="SAM" id="MobiDB-lite"/>
    </source>
</evidence>
<evidence type="ECO:0000256" key="4">
    <source>
        <dbReference type="ARBA" id="ARBA00024208"/>
    </source>
</evidence>
<feature type="region of interest" description="Disordered" evidence="6">
    <location>
        <begin position="478"/>
        <end position="506"/>
    </location>
</feature>
<dbReference type="GO" id="GO:0005652">
    <property type="term" value="C:nuclear lamina"/>
    <property type="evidence" value="ECO:0007669"/>
    <property type="project" value="UniProtKB-SubCell"/>
</dbReference>
<evidence type="ECO:0000313" key="8">
    <source>
        <dbReference type="Proteomes" id="UP001346149"/>
    </source>
</evidence>
<organism evidence="7 8">
    <name type="scientific">Trapa natans</name>
    <name type="common">Water chestnut</name>
    <dbReference type="NCBI Taxonomy" id="22666"/>
    <lineage>
        <taxon>Eukaryota</taxon>
        <taxon>Viridiplantae</taxon>
        <taxon>Streptophyta</taxon>
        <taxon>Embryophyta</taxon>
        <taxon>Tracheophyta</taxon>
        <taxon>Spermatophyta</taxon>
        <taxon>Magnoliopsida</taxon>
        <taxon>eudicotyledons</taxon>
        <taxon>Gunneridae</taxon>
        <taxon>Pentapetalae</taxon>
        <taxon>rosids</taxon>
        <taxon>malvids</taxon>
        <taxon>Myrtales</taxon>
        <taxon>Lythraceae</taxon>
        <taxon>Trapa</taxon>
    </lineage>
</organism>